<gene>
    <name evidence="1" type="ORF">BpHYR1_021214</name>
</gene>
<name>A0A3M7T2V2_BRAPC</name>
<dbReference type="EMBL" id="REGN01000388">
    <property type="protein sequence ID" value="RNA42267.1"/>
    <property type="molecule type" value="Genomic_DNA"/>
</dbReference>
<reference evidence="1 2" key="1">
    <citation type="journal article" date="2018" name="Sci. Rep.">
        <title>Genomic signatures of local adaptation to the degree of environmental predictability in rotifers.</title>
        <authorList>
            <person name="Franch-Gras L."/>
            <person name="Hahn C."/>
            <person name="Garcia-Roger E.M."/>
            <person name="Carmona M.J."/>
            <person name="Serra M."/>
            <person name="Gomez A."/>
        </authorList>
    </citation>
    <scope>NUCLEOTIDE SEQUENCE [LARGE SCALE GENOMIC DNA]</scope>
    <source>
        <strain evidence="1">HYR1</strain>
    </source>
</reference>
<keyword evidence="2" id="KW-1185">Reference proteome</keyword>
<dbReference type="Proteomes" id="UP000276133">
    <property type="component" value="Unassembled WGS sequence"/>
</dbReference>
<evidence type="ECO:0000313" key="1">
    <source>
        <dbReference type="EMBL" id="RNA42267.1"/>
    </source>
</evidence>
<accession>A0A3M7T2V2</accession>
<proteinExistence type="predicted"/>
<dbReference type="AlphaFoldDB" id="A0A3M7T2V2"/>
<comment type="caution">
    <text evidence="1">The sequence shown here is derived from an EMBL/GenBank/DDBJ whole genome shotgun (WGS) entry which is preliminary data.</text>
</comment>
<sequence length="142" mass="16731">MNFTASKIANRKNQPLRIHQCILIFKKCFKRLNDIFSFFQFSNKFNKRQRYLTMSNRCTKNSMLKIVFFILNNSRGNAAQCLQIAYLDSCSRGTLGGPWIQTLGRIIFPTVIFVREHFEDLFEPTVWLIPAHFPHLQLIQLD</sequence>
<organism evidence="1 2">
    <name type="scientific">Brachionus plicatilis</name>
    <name type="common">Marine rotifer</name>
    <name type="synonym">Brachionus muelleri</name>
    <dbReference type="NCBI Taxonomy" id="10195"/>
    <lineage>
        <taxon>Eukaryota</taxon>
        <taxon>Metazoa</taxon>
        <taxon>Spiralia</taxon>
        <taxon>Gnathifera</taxon>
        <taxon>Rotifera</taxon>
        <taxon>Eurotatoria</taxon>
        <taxon>Monogononta</taxon>
        <taxon>Pseudotrocha</taxon>
        <taxon>Ploima</taxon>
        <taxon>Brachionidae</taxon>
        <taxon>Brachionus</taxon>
    </lineage>
</organism>
<evidence type="ECO:0000313" key="2">
    <source>
        <dbReference type="Proteomes" id="UP000276133"/>
    </source>
</evidence>
<protein>
    <submittedName>
        <fullName evidence="1">Uncharacterized protein</fullName>
    </submittedName>
</protein>